<keyword evidence="3 6" id="KW-1133">Transmembrane helix</keyword>
<name>A0AAU7TGS6_9ACTN</name>
<evidence type="ECO:0000256" key="6">
    <source>
        <dbReference type="SAM" id="Phobius"/>
    </source>
</evidence>
<evidence type="ECO:0000256" key="5">
    <source>
        <dbReference type="SAM" id="MobiDB-lite"/>
    </source>
</evidence>
<sequence>MPETEEGTPQPGHFLPGGTGEPAAGTQPLTLKSTQPGGLGKARSTAFDESSIRRKARPLPTEPGTTSEYSGPPVAPLTGAPAQPLTGTRRAGGPRPTGWHSNPSRAGAQFTSEPPPVRPPRSYSRPVIAGLSVLVVLMLTGATIAGVRLMNSYGSQVDNPLSQPAVKKSQAPLPIPPDPTVTVTVQPIPDLVRLQKNTIYAAGKVASVSCKEPAIKPNSQSAILRYYQALLPCLNKAWEPLVTKAGYDFRPPKLKLQSSQATPDQTCTGELDVAYYCGADESINISWKSDLEFYKDQPLAARVWMLDTMAHEYGHHVQMMTEMLTAAHSREGWTKSKAMKLEWSRRLELQATCFAAAFLGANKKPLGLTGEKLEVWRWESQHTGDEYSKDKVRDHGSRKSHWAWSEPAFNAADPKMCNTFTAPSAKVS</sequence>
<feature type="transmembrane region" description="Helical" evidence="6">
    <location>
        <begin position="127"/>
        <end position="150"/>
    </location>
</feature>
<evidence type="ECO:0000256" key="2">
    <source>
        <dbReference type="ARBA" id="ARBA00022692"/>
    </source>
</evidence>
<feature type="compositionally biased region" description="Polar residues" evidence="5">
    <location>
        <begin position="27"/>
        <end position="36"/>
    </location>
</feature>
<feature type="compositionally biased region" description="Low complexity" evidence="5">
    <location>
        <begin position="84"/>
        <end position="98"/>
    </location>
</feature>
<evidence type="ECO:0000256" key="3">
    <source>
        <dbReference type="ARBA" id="ARBA00022989"/>
    </source>
</evidence>
<evidence type="ECO:0000313" key="7">
    <source>
        <dbReference type="EMBL" id="XBV25958.1"/>
    </source>
</evidence>
<feature type="compositionally biased region" description="Polar residues" evidence="5">
    <location>
        <begin position="99"/>
        <end position="112"/>
    </location>
</feature>
<accession>A0AAU7TGS6</accession>
<dbReference type="RefSeq" id="WP_350278765.1">
    <property type="nucleotide sequence ID" value="NZ_CP158165.1"/>
</dbReference>
<organism evidence="7">
    <name type="scientific">Kribbella sp. HUAS MG21</name>
    <dbReference type="NCBI Taxonomy" id="3160966"/>
    <lineage>
        <taxon>Bacteria</taxon>
        <taxon>Bacillati</taxon>
        <taxon>Actinomycetota</taxon>
        <taxon>Actinomycetes</taxon>
        <taxon>Propionibacteriales</taxon>
        <taxon>Kribbellaceae</taxon>
        <taxon>Kribbella</taxon>
    </lineage>
</organism>
<dbReference type="InterPro" id="IPR007343">
    <property type="entry name" value="Uncharacterised_pept_Zn_put"/>
</dbReference>
<reference evidence="7" key="1">
    <citation type="submission" date="2024-06" db="EMBL/GenBank/DDBJ databases">
        <title>Kribbella sp. strain HUAS MG21 genome sequences.</title>
        <authorList>
            <person name="Mo P."/>
        </authorList>
    </citation>
    <scope>NUCLEOTIDE SEQUENCE</scope>
    <source>
        <strain evidence="7">HUAS MG21</strain>
    </source>
</reference>
<gene>
    <name evidence="7" type="ORF">ABN611_05925</name>
</gene>
<feature type="region of interest" description="Disordered" evidence="5">
    <location>
        <begin position="1"/>
        <end position="121"/>
    </location>
</feature>
<evidence type="ECO:0000256" key="1">
    <source>
        <dbReference type="ARBA" id="ARBA00004167"/>
    </source>
</evidence>
<evidence type="ECO:0000256" key="4">
    <source>
        <dbReference type="ARBA" id="ARBA00023136"/>
    </source>
</evidence>
<dbReference type="PANTHER" id="PTHR30168">
    <property type="entry name" value="PUTATIVE MEMBRANE PROTEIN YPFJ"/>
    <property type="match status" value="1"/>
</dbReference>
<protein>
    <submittedName>
        <fullName evidence="7">Neutral zinc metallopeptidase</fullName>
    </submittedName>
</protein>
<dbReference type="PANTHER" id="PTHR30168:SF0">
    <property type="entry name" value="INNER MEMBRANE PROTEIN"/>
    <property type="match status" value="1"/>
</dbReference>
<dbReference type="Pfam" id="PF04228">
    <property type="entry name" value="Zn_peptidase"/>
    <property type="match status" value="1"/>
</dbReference>
<keyword evidence="2 6" id="KW-0812">Transmembrane</keyword>
<keyword evidence="4 6" id="KW-0472">Membrane</keyword>
<dbReference type="GO" id="GO:0016020">
    <property type="term" value="C:membrane"/>
    <property type="evidence" value="ECO:0007669"/>
    <property type="project" value="UniProtKB-SubCell"/>
</dbReference>
<comment type="subcellular location">
    <subcellularLocation>
        <location evidence="1">Membrane</location>
        <topology evidence="1">Single-pass membrane protein</topology>
    </subcellularLocation>
</comment>
<dbReference type="EMBL" id="CP158165">
    <property type="protein sequence ID" value="XBV25958.1"/>
    <property type="molecule type" value="Genomic_DNA"/>
</dbReference>
<dbReference type="AlphaFoldDB" id="A0AAU7TGS6"/>
<proteinExistence type="predicted"/>